<dbReference type="CDD" id="cd03788">
    <property type="entry name" value="GT20_TPS"/>
    <property type="match status" value="1"/>
</dbReference>
<sequence length="458" mass="51847">MSRLIVVSNRVSVDKGRGAAGAQGGLAVAMNGALRQHGGIWFGWSGEEVEHFTGQLTMARSNGFTTATIDLEPQDVEEYYNGYANRTLWPLFHYRIDLAEYENEFGMGYERVNERFANSLIPLVEPDDLVWVQDYHFLPLGERLRAHGLKNRIGLFLHIPWPPTRLLVSLPFHERLVKAMLHYDVIGFQSFEWLESFLHYCRKELNAGVDEQKGTVELGGRTVVARAFPIGIDHKEFMALGETEVARRAQVRLVGSARSRTVVIGVDRLDYSKGLPERIDAMERLFATKDDMVNRLLYIQIAPPSREDVRSYQEIRATLEQKTGQFNGAHSDVDLVPIRYVNRGFGRAELFGFYRAAKIGLVTPIRDGMNLVAKEYVAAQDPEDPGVLILSRFAGAAEQLTDAVLVNPLNHDEVTRALWTAIHMPLEERKARWRALNAVVRDRDVISWAEDFIEALKG</sequence>
<protein>
    <submittedName>
        <fullName evidence="2">Trehalose 6-phosphate synthase</fullName>
    </submittedName>
</protein>
<organism evidence="2 3">
    <name type="scientific">Sphingopyxis flava</name>
    <dbReference type="NCBI Taxonomy" id="1507287"/>
    <lineage>
        <taxon>Bacteria</taxon>
        <taxon>Pseudomonadati</taxon>
        <taxon>Pseudomonadota</taxon>
        <taxon>Alphaproteobacteria</taxon>
        <taxon>Sphingomonadales</taxon>
        <taxon>Sphingomonadaceae</taxon>
        <taxon>Sphingopyxis</taxon>
    </lineage>
</organism>
<name>A0A1T5CAM1_9SPHN</name>
<accession>A0A1T5CAM1</accession>
<dbReference type="SUPFAM" id="SSF53756">
    <property type="entry name" value="UDP-Glycosyltransferase/glycogen phosphorylase"/>
    <property type="match status" value="1"/>
</dbReference>
<dbReference type="EMBL" id="FUYP01000009">
    <property type="protein sequence ID" value="SKB56190.1"/>
    <property type="molecule type" value="Genomic_DNA"/>
</dbReference>
<dbReference type="OrthoDB" id="9815690at2"/>
<dbReference type="PANTHER" id="PTHR10788:SF106">
    <property type="entry name" value="BCDNA.GH08860"/>
    <property type="match status" value="1"/>
</dbReference>
<dbReference type="RefSeq" id="WP_079638458.1">
    <property type="nucleotide sequence ID" value="NZ_FUYP01000009.1"/>
</dbReference>
<dbReference type="Pfam" id="PF00982">
    <property type="entry name" value="Glyco_transf_20"/>
    <property type="match status" value="1"/>
</dbReference>
<keyword evidence="3" id="KW-1185">Reference proteome</keyword>
<dbReference type="PANTHER" id="PTHR10788">
    <property type="entry name" value="TREHALOSE-6-PHOSPHATE SYNTHASE"/>
    <property type="match status" value="1"/>
</dbReference>
<evidence type="ECO:0000313" key="2">
    <source>
        <dbReference type="EMBL" id="SKB56190.1"/>
    </source>
</evidence>
<dbReference type="Gene3D" id="3.40.50.2000">
    <property type="entry name" value="Glycogen Phosphorylase B"/>
    <property type="match status" value="2"/>
</dbReference>
<gene>
    <name evidence="2" type="ORF">SAMN06295937_100974</name>
</gene>
<evidence type="ECO:0000313" key="3">
    <source>
        <dbReference type="Proteomes" id="UP000190044"/>
    </source>
</evidence>
<dbReference type="GO" id="GO:0005992">
    <property type="term" value="P:trehalose biosynthetic process"/>
    <property type="evidence" value="ECO:0007669"/>
    <property type="project" value="InterPro"/>
</dbReference>
<comment type="similarity">
    <text evidence="1">Belongs to the glycosyltransferase 20 family.</text>
</comment>
<proteinExistence type="inferred from homology"/>
<dbReference type="Proteomes" id="UP000190044">
    <property type="component" value="Unassembled WGS sequence"/>
</dbReference>
<dbReference type="AlphaFoldDB" id="A0A1T5CAM1"/>
<dbReference type="GO" id="GO:0003825">
    <property type="term" value="F:alpha,alpha-trehalose-phosphate synthase (UDP-forming) activity"/>
    <property type="evidence" value="ECO:0007669"/>
    <property type="project" value="TreeGrafter"/>
</dbReference>
<evidence type="ECO:0000256" key="1">
    <source>
        <dbReference type="ARBA" id="ARBA00008799"/>
    </source>
</evidence>
<reference evidence="3" key="1">
    <citation type="submission" date="2017-02" db="EMBL/GenBank/DDBJ databases">
        <authorList>
            <person name="Varghese N."/>
            <person name="Submissions S."/>
        </authorList>
    </citation>
    <scope>NUCLEOTIDE SEQUENCE [LARGE SCALE GENOMIC DNA]</scope>
    <source>
        <strain evidence="3">R11H</strain>
    </source>
</reference>
<dbReference type="InterPro" id="IPR001830">
    <property type="entry name" value="Glyco_trans_20"/>
</dbReference>